<evidence type="ECO:0008006" key="3">
    <source>
        <dbReference type="Google" id="ProtNLM"/>
    </source>
</evidence>
<evidence type="ECO:0000313" key="1">
    <source>
        <dbReference type="Ensembl" id="ENSCSEP00000001772.1"/>
    </source>
</evidence>
<reference evidence="1 2" key="1">
    <citation type="journal article" date="2014" name="Nat. Genet.">
        <title>Whole-genome sequence of a flatfish provides insights into ZW sex chromosome evolution and adaptation to a benthic lifestyle.</title>
        <authorList>
            <person name="Chen S."/>
            <person name="Zhang G."/>
            <person name="Shao C."/>
            <person name="Huang Q."/>
            <person name="Liu G."/>
            <person name="Zhang P."/>
            <person name="Song W."/>
            <person name="An N."/>
            <person name="Chalopin D."/>
            <person name="Volff J.N."/>
            <person name="Hong Y."/>
            <person name="Li Q."/>
            <person name="Sha Z."/>
            <person name="Zhou H."/>
            <person name="Xie M."/>
            <person name="Yu Q."/>
            <person name="Liu Y."/>
            <person name="Xiang H."/>
            <person name="Wang N."/>
            <person name="Wu K."/>
            <person name="Yang C."/>
            <person name="Zhou Q."/>
            <person name="Liao X."/>
            <person name="Yang L."/>
            <person name="Hu Q."/>
            <person name="Zhang J."/>
            <person name="Meng L."/>
            <person name="Jin L."/>
            <person name="Tian Y."/>
            <person name="Lian J."/>
            <person name="Yang J."/>
            <person name="Miao G."/>
            <person name="Liu S."/>
            <person name="Liang Z."/>
            <person name="Yan F."/>
            <person name="Li Y."/>
            <person name="Sun B."/>
            <person name="Zhang H."/>
            <person name="Zhang J."/>
            <person name="Zhu Y."/>
            <person name="Du M."/>
            <person name="Zhao Y."/>
            <person name="Schartl M."/>
            <person name="Tang Q."/>
            <person name="Wang J."/>
        </authorList>
    </citation>
    <scope>NUCLEOTIDE SEQUENCE</scope>
</reference>
<dbReference type="SUPFAM" id="SSF49879">
    <property type="entry name" value="SMAD/FHA domain"/>
    <property type="match status" value="1"/>
</dbReference>
<dbReference type="GO" id="GO:0003906">
    <property type="term" value="F:DNA-(apurinic or apyrimidinic site) endonuclease activity"/>
    <property type="evidence" value="ECO:0007669"/>
    <property type="project" value="InterPro"/>
</dbReference>
<reference evidence="1" key="2">
    <citation type="submission" date="2025-08" db="UniProtKB">
        <authorList>
            <consortium name="Ensembl"/>
        </authorList>
    </citation>
    <scope>IDENTIFICATION</scope>
</reference>
<dbReference type="GO" id="GO:0005634">
    <property type="term" value="C:nucleus"/>
    <property type="evidence" value="ECO:0007669"/>
    <property type="project" value="TreeGrafter"/>
</dbReference>
<dbReference type="GeneTree" id="ENSGT01060000249238"/>
<dbReference type="STRING" id="244447.ENSCSEP00000001772"/>
<organism evidence="1 2">
    <name type="scientific">Cynoglossus semilaevis</name>
    <name type="common">Tongue sole</name>
    <dbReference type="NCBI Taxonomy" id="244447"/>
    <lineage>
        <taxon>Eukaryota</taxon>
        <taxon>Metazoa</taxon>
        <taxon>Chordata</taxon>
        <taxon>Craniata</taxon>
        <taxon>Vertebrata</taxon>
        <taxon>Euteleostomi</taxon>
        <taxon>Actinopterygii</taxon>
        <taxon>Neopterygii</taxon>
        <taxon>Teleostei</taxon>
        <taxon>Neoteleostei</taxon>
        <taxon>Acanthomorphata</taxon>
        <taxon>Carangaria</taxon>
        <taxon>Pleuronectiformes</taxon>
        <taxon>Pleuronectoidei</taxon>
        <taxon>Cynoglossidae</taxon>
        <taxon>Cynoglossinae</taxon>
        <taxon>Cynoglossus</taxon>
    </lineage>
</organism>
<dbReference type="GO" id="GO:0035861">
    <property type="term" value="C:site of double-strand break"/>
    <property type="evidence" value="ECO:0007669"/>
    <property type="project" value="TreeGrafter"/>
</dbReference>
<dbReference type="Proteomes" id="UP000265120">
    <property type="component" value="Chromosome 9"/>
</dbReference>
<accession>A0A3P8UH92</accession>
<dbReference type="Gene3D" id="2.60.200.20">
    <property type="match status" value="1"/>
</dbReference>
<proteinExistence type="predicted"/>
<dbReference type="PANTHER" id="PTHR21315">
    <property type="entry name" value="APRATAXIN AND PNK-LIKE FACTOR-RELATED"/>
    <property type="match status" value="1"/>
</dbReference>
<evidence type="ECO:0000313" key="2">
    <source>
        <dbReference type="Proteomes" id="UP000265120"/>
    </source>
</evidence>
<dbReference type="GO" id="GO:0008408">
    <property type="term" value="F:3'-5' exonuclease activity"/>
    <property type="evidence" value="ECO:0007669"/>
    <property type="project" value="InterPro"/>
</dbReference>
<protein>
    <recommendedName>
        <fullName evidence="3">PNK FHA domain-containing protein</fullName>
    </recommendedName>
</protein>
<dbReference type="InterPro" id="IPR008984">
    <property type="entry name" value="SMAD_FHA_dom_sf"/>
</dbReference>
<dbReference type="InParanoid" id="A0A3P8UH92"/>
<reference evidence="1" key="3">
    <citation type="submission" date="2025-09" db="UniProtKB">
        <authorList>
            <consortium name="Ensembl"/>
        </authorList>
    </citation>
    <scope>IDENTIFICATION</scope>
</reference>
<name>A0A3P8UH92_CYNSE</name>
<dbReference type="InterPro" id="IPR039253">
    <property type="entry name" value="APLF"/>
</dbReference>
<dbReference type="AlphaFoldDB" id="A0A3P8UH92"/>
<dbReference type="Ensembl" id="ENSCSET00000001804.1">
    <property type="protein sequence ID" value="ENSCSEP00000001772.1"/>
    <property type="gene ID" value="ENSCSEG00000001206.1"/>
</dbReference>
<dbReference type="PANTHER" id="PTHR21315:SF2">
    <property type="entry name" value="APRATAXIN AND PNK-LIKE FACTOR"/>
    <property type="match status" value="1"/>
</dbReference>
<dbReference type="GO" id="GO:0006302">
    <property type="term" value="P:double-strand break repair"/>
    <property type="evidence" value="ECO:0007669"/>
    <property type="project" value="InterPro"/>
</dbReference>
<keyword evidence="2" id="KW-1185">Reference proteome</keyword>
<sequence>MSDFDLVPVDGGAAVHLPSGETVLGRGPLLGTHVNPCFVQSSITDEPRPLTRNSWCPLQDGDLFSLLPGHLIYKVVSVGGVTGTRRYSHHVRIKKRLKSLSNKSWCQRKTEWLLFNSGLTFYLFDDAVVTVPNVMRRRVLPAWMMAIAPTQTSALPHKGIIPTCVGHMPMFYLFVTSL</sequence>
<dbReference type="OMA" id="MRVINPI"/>